<dbReference type="Proteomes" id="UP000299102">
    <property type="component" value="Unassembled WGS sequence"/>
</dbReference>
<dbReference type="AlphaFoldDB" id="A0A4C2A2A5"/>
<comment type="caution">
    <text evidence="1">The sequence shown here is derived from an EMBL/GenBank/DDBJ whole genome shotgun (WGS) entry which is preliminary data.</text>
</comment>
<protein>
    <submittedName>
        <fullName evidence="1">Uncharacterized protein</fullName>
    </submittedName>
</protein>
<keyword evidence="2" id="KW-1185">Reference proteome</keyword>
<feature type="non-terminal residue" evidence="1">
    <location>
        <position position="1"/>
    </location>
</feature>
<evidence type="ECO:0000313" key="2">
    <source>
        <dbReference type="Proteomes" id="UP000299102"/>
    </source>
</evidence>
<evidence type="ECO:0000313" key="1">
    <source>
        <dbReference type="EMBL" id="GBP93862.1"/>
    </source>
</evidence>
<dbReference type="EMBL" id="BGZK01002430">
    <property type="protein sequence ID" value="GBP93862.1"/>
    <property type="molecule type" value="Genomic_DNA"/>
</dbReference>
<name>A0A4C2A2A5_EUMVA</name>
<proteinExistence type="predicted"/>
<accession>A0A4C2A2A5</accession>
<gene>
    <name evidence="1" type="ORF">EVAR_92793_1</name>
</gene>
<organism evidence="1 2">
    <name type="scientific">Eumeta variegata</name>
    <name type="common">Bagworm moth</name>
    <name type="synonym">Eumeta japonica</name>
    <dbReference type="NCBI Taxonomy" id="151549"/>
    <lineage>
        <taxon>Eukaryota</taxon>
        <taxon>Metazoa</taxon>
        <taxon>Ecdysozoa</taxon>
        <taxon>Arthropoda</taxon>
        <taxon>Hexapoda</taxon>
        <taxon>Insecta</taxon>
        <taxon>Pterygota</taxon>
        <taxon>Neoptera</taxon>
        <taxon>Endopterygota</taxon>
        <taxon>Lepidoptera</taxon>
        <taxon>Glossata</taxon>
        <taxon>Ditrysia</taxon>
        <taxon>Tineoidea</taxon>
        <taxon>Psychidae</taxon>
        <taxon>Oiketicinae</taxon>
        <taxon>Eumeta</taxon>
    </lineage>
</organism>
<reference evidence="1 2" key="1">
    <citation type="journal article" date="2019" name="Commun. Biol.">
        <title>The bagworm genome reveals a unique fibroin gene that provides high tensile strength.</title>
        <authorList>
            <person name="Kono N."/>
            <person name="Nakamura H."/>
            <person name="Ohtoshi R."/>
            <person name="Tomita M."/>
            <person name="Numata K."/>
            <person name="Arakawa K."/>
        </authorList>
    </citation>
    <scope>NUCLEOTIDE SEQUENCE [LARGE SCALE GENOMIC DNA]</scope>
</reference>
<sequence length="66" mass="7427">SANRTPNGRRIRANTMTCTMPHNHVSSACEIIKCLHFNYATSFREGVLVHVPQRETVVFEDGEAPE</sequence>